<dbReference type="EMBL" id="JACHWS010000001">
    <property type="protein sequence ID" value="MBB3036259.1"/>
    <property type="molecule type" value="Genomic_DNA"/>
</dbReference>
<comment type="caution">
    <text evidence="5">The sequence shown here is derived from an EMBL/GenBank/DDBJ whole genome shotgun (WGS) entry which is preliminary data.</text>
</comment>
<dbReference type="Pfam" id="PF17853">
    <property type="entry name" value="GGDEF_2"/>
    <property type="match status" value="1"/>
</dbReference>
<evidence type="ECO:0000313" key="6">
    <source>
        <dbReference type="Proteomes" id="UP000567922"/>
    </source>
</evidence>
<dbReference type="PANTHER" id="PTHR33744:SF1">
    <property type="entry name" value="DNA-BINDING TRANSCRIPTIONAL ACTIVATOR ADER"/>
    <property type="match status" value="1"/>
</dbReference>
<dbReference type="Proteomes" id="UP000567922">
    <property type="component" value="Unassembled WGS sequence"/>
</dbReference>
<dbReference type="Pfam" id="PF13556">
    <property type="entry name" value="HTH_30"/>
    <property type="match status" value="1"/>
</dbReference>
<evidence type="ECO:0000259" key="2">
    <source>
        <dbReference type="Pfam" id="PF13556"/>
    </source>
</evidence>
<reference evidence="5 6" key="1">
    <citation type="submission" date="2020-08" db="EMBL/GenBank/DDBJ databases">
        <title>Sequencing the genomes of 1000 actinobacteria strains.</title>
        <authorList>
            <person name="Klenk H.-P."/>
        </authorList>
    </citation>
    <scope>NUCLEOTIDE SEQUENCE [LARGE SCALE GENOMIC DNA]</scope>
    <source>
        <strain evidence="5 6">DSM 45258</strain>
    </source>
</reference>
<evidence type="ECO:0000313" key="5">
    <source>
        <dbReference type="EMBL" id="MBB3036259.1"/>
    </source>
</evidence>
<dbReference type="AlphaFoldDB" id="A0A839RIZ8"/>
<name>A0A839RIZ8_9ACTN</name>
<dbReference type="InterPro" id="IPR051448">
    <property type="entry name" value="CdaR-like_regulators"/>
</dbReference>
<dbReference type="RefSeq" id="WP_064440180.1">
    <property type="nucleotide sequence ID" value="NZ_BDDI01000007.1"/>
</dbReference>
<evidence type="ECO:0008006" key="7">
    <source>
        <dbReference type="Google" id="ProtNLM"/>
    </source>
</evidence>
<organism evidence="5 6">
    <name type="scientific">Hoyosella altamirensis</name>
    <dbReference type="NCBI Taxonomy" id="616997"/>
    <lineage>
        <taxon>Bacteria</taxon>
        <taxon>Bacillati</taxon>
        <taxon>Actinomycetota</taxon>
        <taxon>Actinomycetes</taxon>
        <taxon>Mycobacteriales</taxon>
        <taxon>Hoyosellaceae</taxon>
        <taxon>Hoyosella</taxon>
    </lineage>
</organism>
<sequence length="410" mass="44589">MPSQGELSGEEERRRLAELVGRELSRIANAATDQILSEVAGYHESTAPTLRSEVLTHCLDVFEIFVRALDEDDEPQPDRFRVTADQAMRRVTQGISMPDFLRAFRVAQITLWESIRQLTADKPDLRFAAAEAVSAMMKVIEVGTTAAAEAYLEAERFLVADATSAARDLIDDLLAGQQPVTGPRQAALRTAGLSAGSVIVVVAGRVVKFSGERNTLVRVLGKAATTYPHGLFAMRRNEIVGVLPAPIQRGIGGVLRDLSRVTDKAREGGVELALGVSTPLTGLDAAPPGYREAKFALGALHGRPGIQALGELTTFDYLVSRDDPIARQLISPQVREFVEKDLAGDRMYIDTLLAYVEANLNAKAAADALYVHSNTAYYRLERIAERTGKDLRAFNEVLDLLVAIRLLAPA</sequence>
<evidence type="ECO:0000259" key="3">
    <source>
        <dbReference type="Pfam" id="PF14361"/>
    </source>
</evidence>
<dbReference type="PANTHER" id="PTHR33744">
    <property type="entry name" value="CARBOHYDRATE DIACID REGULATOR"/>
    <property type="match status" value="1"/>
</dbReference>
<dbReference type="Pfam" id="PF14361">
    <property type="entry name" value="RsbRD_N"/>
    <property type="match status" value="1"/>
</dbReference>
<dbReference type="OrthoDB" id="3655573at2"/>
<dbReference type="InterPro" id="IPR025736">
    <property type="entry name" value="PucR_C-HTH_dom"/>
</dbReference>
<dbReference type="InterPro" id="IPR042070">
    <property type="entry name" value="PucR_C-HTH_sf"/>
</dbReference>
<dbReference type="InterPro" id="IPR041522">
    <property type="entry name" value="CdaR_GGDEF"/>
</dbReference>
<evidence type="ECO:0000256" key="1">
    <source>
        <dbReference type="ARBA" id="ARBA00006754"/>
    </source>
</evidence>
<protein>
    <recommendedName>
        <fullName evidence="7">CdaR family transcriptional regulator</fullName>
    </recommendedName>
</protein>
<comment type="similarity">
    <text evidence="1">Belongs to the CdaR family.</text>
</comment>
<feature type="domain" description="PucR C-terminal helix-turn-helix" evidence="2">
    <location>
        <begin position="349"/>
        <end position="406"/>
    </location>
</feature>
<evidence type="ECO:0000259" key="4">
    <source>
        <dbReference type="Pfam" id="PF17853"/>
    </source>
</evidence>
<proteinExistence type="inferred from homology"/>
<gene>
    <name evidence="5" type="ORF">FHU29_000693</name>
</gene>
<feature type="domain" description="CdaR GGDEF-like" evidence="4">
    <location>
        <begin position="186"/>
        <end position="297"/>
    </location>
</feature>
<accession>A0A839RIZ8</accession>
<dbReference type="InterPro" id="IPR025751">
    <property type="entry name" value="RsbRD_N_dom"/>
</dbReference>
<dbReference type="Gene3D" id="1.10.10.2840">
    <property type="entry name" value="PucR C-terminal helix-turn-helix domain"/>
    <property type="match status" value="1"/>
</dbReference>
<feature type="domain" description="RsbT co-antagonist protein RsbRD N-terminal" evidence="3">
    <location>
        <begin position="26"/>
        <end position="158"/>
    </location>
</feature>
<keyword evidence="6" id="KW-1185">Reference proteome</keyword>